<keyword evidence="7" id="KW-0934">Plastid</keyword>
<dbReference type="GO" id="GO:0070181">
    <property type="term" value="F:small ribosomal subunit rRNA binding"/>
    <property type="evidence" value="ECO:0007669"/>
    <property type="project" value="TreeGrafter"/>
</dbReference>
<dbReference type="PANTHER" id="PTHR33398:SF1">
    <property type="entry name" value="SMALL RIBOSOMAL SUBUNIT PROTEIN BS20C"/>
    <property type="match status" value="1"/>
</dbReference>
<dbReference type="NCBIfam" id="TIGR00029">
    <property type="entry name" value="S20"/>
    <property type="match status" value="1"/>
</dbReference>
<dbReference type="GO" id="GO:0015935">
    <property type="term" value="C:small ribosomal subunit"/>
    <property type="evidence" value="ECO:0007669"/>
    <property type="project" value="TreeGrafter"/>
</dbReference>
<dbReference type="GO" id="GO:0006412">
    <property type="term" value="P:translation"/>
    <property type="evidence" value="ECO:0007669"/>
    <property type="project" value="InterPro"/>
</dbReference>
<dbReference type="Pfam" id="PF01649">
    <property type="entry name" value="Ribosomal_S20p"/>
    <property type="match status" value="1"/>
</dbReference>
<comment type="similarity">
    <text evidence="1">Belongs to the bacterial ribosomal protein bS20 family.</text>
</comment>
<dbReference type="EMBL" id="KX284720">
    <property type="protein sequence ID" value="AOM66505.1"/>
    <property type="molecule type" value="Genomic_DNA"/>
</dbReference>
<evidence type="ECO:0000256" key="5">
    <source>
        <dbReference type="ARBA" id="ARBA00023274"/>
    </source>
</evidence>
<dbReference type="Gene3D" id="1.20.58.110">
    <property type="entry name" value="Ribosomal protein S20"/>
    <property type="match status" value="1"/>
</dbReference>
<keyword evidence="4 7" id="KW-0689">Ribosomal protein</keyword>
<feature type="compositionally biased region" description="Basic residues" evidence="6">
    <location>
        <begin position="1"/>
        <end position="11"/>
    </location>
</feature>
<dbReference type="AlphaFoldDB" id="A0A1C9CDQ9"/>
<keyword evidence="2" id="KW-0699">rRNA-binding</keyword>
<geneLocation type="plastid" evidence="7"/>
<reference evidence="7" key="1">
    <citation type="journal article" date="2016" name="BMC Biol.">
        <title>Parallel evolution of highly conserved plastid genome architecture in red seaweeds and seed plants.</title>
        <authorList>
            <person name="Lee J."/>
            <person name="Cho C.H."/>
            <person name="Park S.I."/>
            <person name="Choi J.W."/>
            <person name="Song H.S."/>
            <person name="West J.A."/>
            <person name="Bhattacharya D."/>
            <person name="Yoon H.S."/>
        </authorList>
    </citation>
    <scope>NUCLEOTIDE SEQUENCE</scope>
</reference>
<sequence>MNKKNSVLKRIRTNERNKASNRSYKQMIKTTMKAFLIAVKNKGANNSEDLKELNILLNSAYSKIDKAVKKNVIHKNTGARKKSLLAKHLSN</sequence>
<keyword evidence="3" id="KW-0694">RNA-binding</keyword>
<evidence type="ECO:0000256" key="4">
    <source>
        <dbReference type="ARBA" id="ARBA00022980"/>
    </source>
</evidence>
<dbReference type="InterPro" id="IPR002583">
    <property type="entry name" value="Ribosomal_bS20"/>
</dbReference>
<dbReference type="RefSeq" id="YP_009297162.1">
    <property type="nucleotide sequence ID" value="NC_031175.1"/>
</dbReference>
<dbReference type="PANTHER" id="PTHR33398">
    <property type="entry name" value="30S RIBOSOMAL PROTEIN S20"/>
    <property type="match status" value="1"/>
</dbReference>
<gene>
    <name evidence="7" type="primary">rps20</name>
    <name evidence="7" type="ORF">Psor_030</name>
</gene>
<dbReference type="GeneID" id="29073642"/>
<dbReference type="GO" id="GO:0003735">
    <property type="term" value="F:structural constituent of ribosome"/>
    <property type="evidence" value="ECO:0007669"/>
    <property type="project" value="InterPro"/>
</dbReference>
<proteinExistence type="inferred from homology"/>
<protein>
    <submittedName>
        <fullName evidence="7">Ribosomal protein S20</fullName>
    </submittedName>
</protein>
<evidence type="ECO:0000313" key="7">
    <source>
        <dbReference type="EMBL" id="AOM66505.1"/>
    </source>
</evidence>
<evidence type="ECO:0000256" key="3">
    <source>
        <dbReference type="ARBA" id="ARBA00022884"/>
    </source>
</evidence>
<name>A0A1C9CDQ9_PORSO</name>
<evidence type="ECO:0000256" key="2">
    <source>
        <dbReference type="ARBA" id="ARBA00022730"/>
    </source>
</evidence>
<evidence type="ECO:0000256" key="1">
    <source>
        <dbReference type="ARBA" id="ARBA00007634"/>
    </source>
</evidence>
<dbReference type="SUPFAM" id="SSF46992">
    <property type="entry name" value="Ribosomal protein S20"/>
    <property type="match status" value="1"/>
</dbReference>
<dbReference type="HAMAP" id="MF_00500">
    <property type="entry name" value="Ribosomal_bS20"/>
    <property type="match status" value="1"/>
</dbReference>
<dbReference type="GO" id="GO:0005829">
    <property type="term" value="C:cytosol"/>
    <property type="evidence" value="ECO:0007669"/>
    <property type="project" value="TreeGrafter"/>
</dbReference>
<dbReference type="InterPro" id="IPR036510">
    <property type="entry name" value="Ribosomal_bS20_sf"/>
</dbReference>
<accession>A0A1C9CDQ9</accession>
<keyword evidence="5" id="KW-0687">Ribonucleoprotein</keyword>
<feature type="region of interest" description="Disordered" evidence="6">
    <location>
        <begin position="1"/>
        <end position="21"/>
    </location>
</feature>
<evidence type="ECO:0000256" key="6">
    <source>
        <dbReference type="SAM" id="MobiDB-lite"/>
    </source>
</evidence>
<organism evidence="7">
    <name type="scientific">Porphyridium sordidum</name>
    <name type="common">Red alga</name>
    <dbReference type="NCBI Taxonomy" id="28024"/>
    <lineage>
        <taxon>Eukaryota</taxon>
        <taxon>Rhodophyta</taxon>
        <taxon>Bangiophyceae</taxon>
        <taxon>Porphyridiales</taxon>
        <taxon>Porphyridiaceae</taxon>
        <taxon>Porphyridium</taxon>
    </lineage>
</organism>